<evidence type="ECO:0000259" key="3">
    <source>
        <dbReference type="Pfam" id="PF18962"/>
    </source>
</evidence>
<protein>
    <recommendedName>
        <fullName evidence="3">Secretion system C-terminal sorting domain-containing protein</fullName>
    </recommendedName>
</protein>
<comment type="caution">
    <text evidence="4">The sequence shown here is derived from an EMBL/GenBank/DDBJ whole genome shotgun (WGS) entry which is preliminary data.</text>
</comment>
<dbReference type="InterPro" id="IPR026444">
    <property type="entry name" value="Secre_tail"/>
</dbReference>
<dbReference type="OrthoDB" id="629570at2"/>
<evidence type="ECO:0000256" key="2">
    <source>
        <dbReference type="SAM" id="SignalP"/>
    </source>
</evidence>
<dbReference type="Proteomes" id="UP000239522">
    <property type="component" value="Unassembled WGS sequence"/>
</dbReference>
<keyword evidence="5" id="KW-1185">Reference proteome</keyword>
<feature type="signal peptide" evidence="2">
    <location>
        <begin position="1"/>
        <end position="19"/>
    </location>
</feature>
<gene>
    <name evidence="4" type="ORF">BST83_02060</name>
</gene>
<accession>A0A2S7KTY6</accession>
<dbReference type="RefSeq" id="WP_104808362.1">
    <property type="nucleotide sequence ID" value="NZ_MQUA01000013.1"/>
</dbReference>
<dbReference type="EMBL" id="MQUA01000013">
    <property type="protein sequence ID" value="PQB06099.1"/>
    <property type="molecule type" value="Genomic_DNA"/>
</dbReference>
<dbReference type="Pfam" id="PF18962">
    <property type="entry name" value="Por_Secre_tail"/>
    <property type="match status" value="1"/>
</dbReference>
<organism evidence="4 5">
    <name type="scientific">Polaribacter filamentus</name>
    <dbReference type="NCBI Taxonomy" id="53483"/>
    <lineage>
        <taxon>Bacteria</taxon>
        <taxon>Pseudomonadati</taxon>
        <taxon>Bacteroidota</taxon>
        <taxon>Flavobacteriia</taxon>
        <taxon>Flavobacteriales</taxon>
        <taxon>Flavobacteriaceae</taxon>
    </lineage>
</organism>
<dbReference type="AlphaFoldDB" id="A0A2S7KTY6"/>
<reference evidence="4 5" key="1">
    <citation type="submission" date="2016-11" db="EMBL/GenBank/DDBJ databases">
        <title>Trade-off between light-utilization and light-protection in marine flavobacteria.</title>
        <authorList>
            <person name="Kumagai Y."/>
        </authorList>
    </citation>
    <scope>NUCLEOTIDE SEQUENCE [LARGE SCALE GENOMIC DNA]</scope>
    <source>
        <strain evidence="4 5">ATCC 700397</strain>
    </source>
</reference>
<dbReference type="NCBIfam" id="TIGR04183">
    <property type="entry name" value="Por_Secre_tail"/>
    <property type="match status" value="1"/>
</dbReference>
<sequence>MKLLYSTMLTMLVSLISNAQISTGYSMGIVDGNSFSEATFSYPVTVNYDDCYFVTNTLLKYWAGNDGSFVSSCNSVLEKELVFADTKYLDFPVQIYPNPTSAITEIIFLSDLNFLKSFDVNIFSSNGSLVLIKENIPFNEFKIGYKLNISLLSNGIYYLSLTSEDFYKSFKIIKI</sequence>
<feature type="chain" id="PRO_5015436165" description="Secretion system C-terminal sorting domain-containing protein" evidence="2">
    <location>
        <begin position="20"/>
        <end position="175"/>
    </location>
</feature>
<evidence type="ECO:0000313" key="4">
    <source>
        <dbReference type="EMBL" id="PQB06099.1"/>
    </source>
</evidence>
<proteinExistence type="predicted"/>
<name>A0A2S7KTY6_9FLAO</name>
<feature type="domain" description="Secretion system C-terminal sorting" evidence="3">
    <location>
        <begin position="95"/>
        <end position="171"/>
    </location>
</feature>
<evidence type="ECO:0000256" key="1">
    <source>
        <dbReference type="ARBA" id="ARBA00022729"/>
    </source>
</evidence>
<evidence type="ECO:0000313" key="5">
    <source>
        <dbReference type="Proteomes" id="UP000239522"/>
    </source>
</evidence>
<keyword evidence="1 2" id="KW-0732">Signal</keyword>